<accession>A0A923KTP8</accession>
<feature type="domain" description="Nudix hydrolase" evidence="3">
    <location>
        <begin position="208"/>
        <end position="344"/>
    </location>
</feature>
<dbReference type="PANTHER" id="PTHR21342:SF0">
    <property type="entry name" value="BIFUNCTIONAL NMN ADENYLYLTRANSFERASE_NUDIX HYDROLASE"/>
    <property type="match status" value="1"/>
</dbReference>
<dbReference type="SUPFAM" id="SSF55811">
    <property type="entry name" value="Nudix"/>
    <property type="match status" value="1"/>
</dbReference>
<evidence type="ECO:0000259" key="3">
    <source>
        <dbReference type="PROSITE" id="PS51462"/>
    </source>
</evidence>
<dbReference type="InterPro" id="IPR004821">
    <property type="entry name" value="Cyt_trans-like"/>
</dbReference>
<evidence type="ECO:0000313" key="4">
    <source>
        <dbReference type="EMBL" id="MBC3882466.1"/>
    </source>
</evidence>
<dbReference type="Proteomes" id="UP000627446">
    <property type="component" value="Unassembled WGS sequence"/>
</dbReference>
<dbReference type="InterPro" id="IPR000086">
    <property type="entry name" value="NUDIX_hydrolase_dom"/>
</dbReference>
<dbReference type="Pfam" id="PF01467">
    <property type="entry name" value="CTP_transf_like"/>
    <property type="match status" value="1"/>
</dbReference>
<dbReference type="NCBIfam" id="TIGR00125">
    <property type="entry name" value="cyt_tran_rel"/>
    <property type="match status" value="1"/>
</dbReference>
<keyword evidence="5" id="KW-1185">Reference proteome</keyword>
<dbReference type="GO" id="GO:0016779">
    <property type="term" value="F:nucleotidyltransferase activity"/>
    <property type="evidence" value="ECO:0007669"/>
    <property type="project" value="UniProtKB-KW"/>
</dbReference>
<sequence>MQTDQFETQTEVAVVIGRFQPFHLGHAHLLQAALAAAPQVVVVLGSSFHARSVKNPFTSQERIAMINATLDEATRGRVQFVAVRDYYDDERWSKAVQAKVMQLHANAKSYTLIGHFKDASSYYLRRFPHWRLRECENTTQIDATAIRRVLFEAENVEVSLAVLEAMLPLAVRQYLKAWTTLPAFAALVEEYRGLQKYKLAWASAPYPPIFCTVDSVVCTNQHVLLIQRGGFPGKGLWALPGGFLDPHERLQRAAVRELREETKLAVLDSTLENALVDVKVFDHPDRSQRGRTITHAFYFDLKLDHFPDIEADDDAAAAKWVAIADILSMEEQFFDDHFHILDQFLQISEH</sequence>
<dbReference type="InterPro" id="IPR014729">
    <property type="entry name" value="Rossmann-like_a/b/a_fold"/>
</dbReference>
<dbReference type="PROSITE" id="PS51462">
    <property type="entry name" value="NUDIX"/>
    <property type="match status" value="1"/>
</dbReference>
<comment type="caution">
    <text evidence="4">The sequence shown here is derived from an EMBL/GenBank/DDBJ whole genome shotgun (WGS) entry which is preliminary data.</text>
</comment>
<evidence type="ECO:0000313" key="5">
    <source>
        <dbReference type="Proteomes" id="UP000627446"/>
    </source>
</evidence>
<dbReference type="PANTHER" id="PTHR21342">
    <property type="entry name" value="PHOSPHOPANTETHEINE ADENYLYLTRANSFERASE"/>
    <property type="match status" value="1"/>
</dbReference>
<keyword evidence="2" id="KW-0548">Nucleotidyltransferase</keyword>
<dbReference type="AlphaFoldDB" id="A0A923KTP8"/>
<dbReference type="CDD" id="cd18873">
    <property type="entry name" value="NUDIX_NadM_like"/>
    <property type="match status" value="1"/>
</dbReference>
<proteinExistence type="predicted"/>
<evidence type="ECO:0000256" key="1">
    <source>
        <dbReference type="ARBA" id="ARBA00022679"/>
    </source>
</evidence>
<organism evidence="4 5">
    <name type="scientific">Undibacterium nitidum</name>
    <dbReference type="NCBI Taxonomy" id="2762298"/>
    <lineage>
        <taxon>Bacteria</taxon>
        <taxon>Pseudomonadati</taxon>
        <taxon>Pseudomonadota</taxon>
        <taxon>Betaproteobacteria</taxon>
        <taxon>Burkholderiales</taxon>
        <taxon>Oxalobacteraceae</taxon>
        <taxon>Undibacterium</taxon>
    </lineage>
</organism>
<gene>
    <name evidence="4" type="ORF">H8K36_13825</name>
</gene>
<dbReference type="Gene3D" id="3.40.50.620">
    <property type="entry name" value="HUPs"/>
    <property type="match status" value="1"/>
</dbReference>
<evidence type="ECO:0000256" key="2">
    <source>
        <dbReference type="ARBA" id="ARBA00022695"/>
    </source>
</evidence>
<dbReference type="Gene3D" id="3.90.79.10">
    <property type="entry name" value="Nucleoside Triphosphate Pyrophosphohydrolase"/>
    <property type="match status" value="1"/>
</dbReference>
<dbReference type="InterPro" id="IPR015797">
    <property type="entry name" value="NUDIX_hydrolase-like_dom_sf"/>
</dbReference>
<dbReference type="EMBL" id="JACOFZ010000005">
    <property type="protein sequence ID" value="MBC3882466.1"/>
    <property type="molecule type" value="Genomic_DNA"/>
</dbReference>
<protein>
    <submittedName>
        <fullName evidence="4">NUDIX domain-containing protein</fullName>
    </submittedName>
</protein>
<dbReference type="Pfam" id="PF00293">
    <property type="entry name" value="NUDIX"/>
    <property type="match status" value="1"/>
</dbReference>
<dbReference type="SUPFAM" id="SSF52374">
    <property type="entry name" value="Nucleotidylyl transferase"/>
    <property type="match status" value="1"/>
</dbReference>
<dbReference type="RefSeq" id="WP_186917076.1">
    <property type="nucleotide sequence ID" value="NZ_JACOFZ010000005.1"/>
</dbReference>
<keyword evidence="1" id="KW-0808">Transferase</keyword>
<reference evidence="4" key="1">
    <citation type="submission" date="2020-08" db="EMBL/GenBank/DDBJ databases">
        <title>Novel species isolated from subtropical streams in China.</title>
        <authorList>
            <person name="Lu H."/>
        </authorList>
    </citation>
    <scope>NUCLEOTIDE SEQUENCE</scope>
    <source>
        <strain evidence="4">LX22W</strain>
    </source>
</reference>
<name>A0A923KTP8_9BURK</name>